<organism evidence="2 3">
    <name type="scientific">Sphingomonas mollis</name>
    <dbReference type="NCBI Taxonomy" id="2795726"/>
    <lineage>
        <taxon>Bacteria</taxon>
        <taxon>Pseudomonadati</taxon>
        <taxon>Pseudomonadota</taxon>
        <taxon>Alphaproteobacteria</taxon>
        <taxon>Sphingomonadales</taxon>
        <taxon>Sphingomonadaceae</taxon>
        <taxon>Sphingomonas</taxon>
    </lineage>
</organism>
<dbReference type="InterPro" id="IPR029058">
    <property type="entry name" value="AB_hydrolase_fold"/>
</dbReference>
<feature type="domain" description="Bacterial virulence" evidence="1">
    <location>
        <begin position="59"/>
        <end position="242"/>
    </location>
</feature>
<accession>A0ABS0XLK1</accession>
<gene>
    <name evidence="2" type="ORF">JAO74_03790</name>
</gene>
<evidence type="ECO:0000313" key="2">
    <source>
        <dbReference type="EMBL" id="MBJ6120911.1"/>
    </source>
</evidence>
<dbReference type="EMBL" id="JAELXS010000002">
    <property type="protein sequence ID" value="MBJ6120911.1"/>
    <property type="molecule type" value="Genomic_DNA"/>
</dbReference>
<dbReference type="Proteomes" id="UP000640426">
    <property type="component" value="Unassembled WGS sequence"/>
</dbReference>
<proteinExistence type="predicted"/>
<reference evidence="3" key="1">
    <citation type="submission" date="2020-12" db="EMBL/GenBank/DDBJ databases">
        <title>Hymenobacter sp.</title>
        <authorList>
            <person name="Kim M.K."/>
        </authorList>
    </citation>
    <scope>NUCLEOTIDE SEQUENCE [LARGE SCALE GENOMIC DNA]</scope>
    <source>
        <strain evidence="3">BT553</strain>
    </source>
</reference>
<keyword evidence="3" id="KW-1185">Reference proteome</keyword>
<dbReference type="Gene3D" id="3.40.50.1820">
    <property type="entry name" value="alpha/beta hydrolase"/>
    <property type="match status" value="1"/>
</dbReference>
<dbReference type="InterPro" id="IPR010333">
    <property type="entry name" value="VirJ"/>
</dbReference>
<evidence type="ECO:0000313" key="3">
    <source>
        <dbReference type="Proteomes" id="UP000640426"/>
    </source>
</evidence>
<dbReference type="SUPFAM" id="SSF53474">
    <property type="entry name" value="alpha/beta-Hydrolases"/>
    <property type="match status" value="1"/>
</dbReference>
<dbReference type="RefSeq" id="WP_199035322.1">
    <property type="nucleotide sequence ID" value="NZ_JAELXS010000002.1"/>
</dbReference>
<comment type="caution">
    <text evidence="2">The sequence shown here is derived from an EMBL/GenBank/DDBJ whole genome shotgun (WGS) entry which is preliminary data.</text>
</comment>
<evidence type="ECO:0000259" key="1">
    <source>
        <dbReference type="Pfam" id="PF06057"/>
    </source>
</evidence>
<sequence length="248" mass="26139">MPSPTTATAPSKTRRWRRVLIAVAVVVLALAGLLAATGFFDRDPMHVYEAQGPRSSVGALFFSGDLGLRFGMGAATTQALAAHGIETVGFNSPTLFGTRQTRVQTDAIIAQAVRQGLARLGTERIVLIGQSYGADVLQTGLAALPADLRRHVAAVILVVPGETVYLRADPSGLAYRGTPDSRADTTANLIDWTPLTCIYGKQETDSLCPQIRLPNARIVGMPGGHFLSHDADGLTANVLRAVALAARG</sequence>
<protein>
    <recommendedName>
        <fullName evidence="1">Bacterial virulence domain-containing protein</fullName>
    </recommendedName>
</protein>
<name>A0ABS0XLK1_9SPHN</name>
<dbReference type="Pfam" id="PF06057">
    <property type="entry name" value="VirJ"/>
    <property type="match status" value="1"/>
</dbReference>